<comment type="caution">
    <text evidence="1">The sequence shown here is derived from an EMBL/GenBank/DDBJ whole genome shotgun (WGS) entry which is preliminary data.</text>
</comment>
<dbReference type="AlphaFoldDB" id="A0A0V0SGA9"/>
<dbReference type="OrthoDB" id="10581682at2759"/>
<organism evidence="1 2">
    <name type="scientific">Trichinella nelsoni</name>
    <dbReference type="NCBI Taxonomy" id="6336"/>
    <lineage>
        <taxon>Eukaryota</taxon>
        <taxon>Metazoa</taxon>
        <taxon>Ecdysozoa</taxon>
        <taxon>Nematoda</taxon>
        <taxon>Enoplea</taxon>
        <taxon>Dorylaimia</taxon>
        <taxon>Trichinellida</taxon>
        <taxon>Trichinellidae</taxon>
        <taxon>Trichinella</taxon>
    </lineage>
</organism>
<accession>A0A0V0SGA9</accession>
<protein>
    <submittedName>
        <fullName evidence="1">Uncharacterized protein</fullName>
    </submittedName>
</protein>
<sequence length="71" mass="8136">MGIRIKIAENFAQHLPEMECQAKHSNLSSKFALIMLHVESFLIKLDAPFTTGIILKLNQKILILQKIYIDI</sequence>
<gene>
    <name evidence="1" type="ORF">T07_9228</name>
</gene>
<dbReference type="Proteomes" id="UP000054630">
    <property type="component" value="Unassembled WGS sequence"/>
</dbReference>
<keyword evidence="2" id="KW-1185">Reference proteome</keyword>
<proteinExistence type="predicted"/>
<reference evidence="1 2" key="1">
    <citation type="submission" date="2015-01" db="EMBL/GenBank/DDBJ databases">
        <title>Evolution of Trichinella species and genotypes.</title>
        <authorList>
            <person name="Korhonen P.K."/>
            <person name="Edoardo P."/>
            <person name="Giuseppe L.R."/>
            <person name="Gasser R.B."/>
        </authorList>
    </citation>
    <scope>NUCLEOTIDE SEQUENCE [LARGE SCALE GENOMIC DNA]</scope>
    <source>
        <strain evidence="1">ISS37</strain>
    </source>
</reference>
<evidence type="ECO:0000313" key="2">
    <source>
        <dbReference type="Proteomes" id="UP000054630"/>
    </source>
</evidence>
<evidence type="ECO:0000313" key="1">
    <source>
        <dbReference type="EMBL" id="KRX25817.1"/>
    </source>
</evidence>
<name>A0A0V0SGA9_9BILA</name>
<dbReference type="EMBL" id="JYDL01000010">
    <property type="protein sequence ID" value="KRX25817.1"/>
    <property type="molecule type" value="Genomic_DNA"/>
</dbReference>